<comment type="caution">
    <text evidence="3">The sequence shown here is derived from an EMBL/GenBank/DDBJ whole genome shotgun (WGS) entry which is preliminary data.</text>
</comment>
<dbReference type="PROSITE" id="PS50181">
    <property type="entry name" value="FBOX"/>
    <property type="match status" value="1"/>
</dbReference>
<keyword evidence="4" id="KW-1185">Reference proteome</keyword>
<accession>A0ABR3JRS6</accession>
<feature type="domain" description="F-box" evidence="2">
    <location>
        <begin position="95"/>
        <end position="143"/>
    </location>
</feature>
<proteinExistence type="predicted"/>
<protein>
    <recommendedName>
        <fullName evidence="2">F-box domain-containing protein</fullName>
    </recommendedName>
</protein>
<dbReference type="Proteomes" id="UP001556367">
    <property type="component" value="Unassembled WGS sequence"/>
</dbReference>
<dbReference type="InterPro" id="IPR001810">
    <property type="entry name" value="F-box_dom"/>
</dbReference>
<dbReference type="EMBL" id="JASNQZ010000004">
    <property type="protein sequence ID" value="KAL0957838.1"/>
    <property type="molecule type" value="Genomic_DNA"/>
</dbReference>
<feature type="region of interest" description="Disordered" evidence="1">
    <location>
        <begin position="1"/>
        <end position="26"/>
    </location>
</feature>
<gene>
    <name evidence="3" type="ORF">HGRIS_000023</name>
</gene>
<sequence>MPSCASTMSPKAKTPIRFSGVSTRSKTKTPSIDLQAHAYNRTDPFHAFNVLLKLLSSLPSRIGGCQYKLTPEEHKLSLHLLNIVEPFVGLAPSKRTTITRQPTEILDTIVFHIDEPKDLLSLALSCRRLRDVVIPRHLDYRFIRCKLSSIRVWNHLIVHRSLARNVRRLEILDERSAKPEIIPSNILTSDTDLESTDDELGLHAKYERYLLSALGKMAALKSVLWSCNHSPITIEHLWSTLLKCKTLTTVEINDNMVFNGSRQPDDESENRKPRNRRAILPMVQDAVFRSTNNAYGAPKHPSAVQITDMLTSCPNVKSLEVSYNQPRGTNPPAAHLSIDDLLSFGRWPHLTRLYLTGARYADAGGDAATSFLSAHINLEVLHLELGNASTLCLPPNSLPKLREIKAHRNIVTSILACENDLPRPLETIKGVRLSSAASDQSFLAAMSLPQGSQVKRIELAGWSDMDDIRRLGDTAPNLTWLDVGGKAGSTPVAPTRVREARSTAAMLPVSNPGEWAAVLAAFPRLAVFSGVRFFYEVSPHAIAATAAGSSVSMTDRSRLRKNDEVAAILAWKCPKLRRLDHWEADSGKVVVLSRDAEKEKASWEVRRLAHSA</sequence>
<dbReference type="InterPro" id="IPR032675">
    <property type="entry name" value="LRR_dom_sf"/>
</dbReference>
<dbReference type="Gene3D" id="3.80.10.10">
    <property type="entry name" value="Ribonuclease Inhibitor"/>
    <property type="match status" value="1"/>
</dbReference>
<reference evidence="4" key="1">
    <citation type="submission" date="2024-06" db="EMBL/GenBank/DDBJ databases">
        <title>Multi-omics analyses provide insights into the biosynthesis of the anticancer antibiotic pleurotin in Hohenbuehelia grisea.</title>
        <authorList>
            <person name="Weaver J.A."/>
            <person name="Alberti F."/>
        </authorList>
    </citation>
    <scope>NUCLEOTIDE SEQUENCE [LARGE SCALE GENOMIC DNA]</scope>
    <source>
        <strain evidence="4">T-177</strain>
    </source>
</reference>
<feature type="compositionally biased region" description="Basic and acidic residues" evidence="1">
    <location>
        <begin position="263"/>
        <end position="272"/>
    </location>
</feature>
<evidence type="ECO:0000259" key="2">
    <source>
        <dbReference type="PROSITE" id="PS50181"/>
    </source>
</evidence>
<name>A0ABR3JRS6_9AGAR</name>
<dbReference type="SUPFAM" id="SSF52047">
    <property type="entry name" value="RNI-like"/>
    <property type="match status" value="1"/>
</dbReference>
<evidence type="ECO:0000313" key="4">
    <source>
        <dbReference type="Proteomes" id="UP001556367"/>
    </source>
</evidence>
<evidence type="ECO:0000313" key="3">
    <source>
        <dbReference type="EMBL" id="KAL0957838.1"/>
    </source>
</evidence>
<evidence type="ECO:0000256" key="1">
    <source>
        <dbReference type="SAM" id="MobiDB-lite"/>
    </source>
</evidence>
<dbReference type="CDD" id="cd09917">
    <property type="entry name" value="F-box_SF"/>
    <property type="match status" value="1"/>
</dbReference>
<organism evidence="3 4">
    <name type="scientific">Hohenbuehelia grisea</name>
    <dbReference type="NCBI Taxonomy" id="104357"/>
    <lineage>
        <taxon>Eukaryota</taxon>
        <taxon>Fungi</taxon>
        <taxon>Dikarya</taxon>
        <taxon>Basidiomycota</taxon>
        <taxon>Agaricomycotina</taxon>
        <taxon>Agaricomycetes</taxon>
        <taxon>Agaricomycetidae</taxon>
        <taxon>Agaricales</taxon>
        <taxon>Pleurotineae</taxon>
        <taxon>Pleurotaceae</taxon>
        <taxon>Hohenbuehelia</taxon>
    </lineage>
</organism>
<feature type="region of interest" description="Disordered" evidence="1">
    <location>
        <begin position="257"/>
        <end position="276"/>
    </location>
</feature>